<protein>
    <recommendedName>
        <fullName evidence="3">Lipoprotein</fullName>
    </recommendedName>
</protein>
<dbReference type="RefSeq" id="WP_272135460.1">
    <property type="nucleotide sequence ID" value="NZ_JAQLOI010000001.1"/>
</dbReference>
<gene>
    <name evidence="1" type="ORF">PGX00_09110</name>
</gene>
<dbReference type="PROSITE" id="PS51257">
    <property type="entry name" value="PROKAR_LIPOPROTEIN"/>
    <property type="match status" value="1"/>
</dbReference>
<sequence length="303" mass="32913">MNKGLLLATASSLVILGCGGGDSSDNATSNESTTDTLAQAVNGKLIDGYISGATVFLDINFNSQLDDGEPFVVTSEDGDFTFADDALTSEACWKWVPIVALVPADAIDSDNPEQPIGTPYKMTFPPSGLVDNNSDVFVTPLTTEIWNGALGKLHDIDFALSCDELSNDESMRDELDRLIVDETEELASELSVNTLTLFTDYVATANSELHTEAKEIVSVLKAAYEAESSVSESDPDALYIHVSFFEDDGDQIRYTKVTMKDGYVFDYDVMSEDLTAVVKKTSMLKIKLFITAMKQLGLNTIEL</sequence>
<organism evidence="1 2">
    <name type="scientific">Vibrio algarum</name>
    <dbReference type="NCBI Taxonomy" id="3020714"/>
    <lineage>
        <taxon>Bacteria</taxon>
        <taxon>Pseudomonadati</taxon>
        <taxon>Pseudomonadota</taxon>
        <taxon>Gammaproteobacteria</taxon>
        <taxon>Vibrionales</taxon>
        <taxon>Vibrionaceae</taxon>
        <taxon>Vibrio</taxon>
    </lineage>
</organism>
<evidence type="ECO:0000313" key="2">
    <source>
        <dbReference type="Proteomes" id="UP001210678"/>
    </source>
</evidence>
<accession>A0ABT4YQH2</accession>
<dbReference type="Proteomes" id="UP001210678">
    <property type="component" value="Unassembled WGS sequence"/>
</dbReference>
<dbReference type="SUPFAM" id="SSF117074">
    <property type="entry name" value="Hypothetical protein PA1324"/>
    <property type="match status" value="1"/>
</dbReference>
<proteinExistence type="predicted"/>
<keyword evidence="2" id="KW-1185">Reference proteome</keyword>
<comment type="caution">
    <text evidence="1">The sequence shown here is derived from an EMBL/GenBank/DDBJ whole genome shotgun (WGS) entry which is preliminary data.</text>
</comment>
<dbReference type="EMBL" id="JAQLOI010000001">
    <property type="protein sequence ID" value="MDB1123803.1"/>
    <property type="molecule type" value="Genomic_DNA"/>
</dbReference>
<reference evidence="1 2" key="1">
    <citation type="submission" date="2023-01" db="EMBL/GenBank/DDBJ databases">
        <title>Vibrio sp. KJ40-1 sp.nov, isolated from marine algae.</title>
        <authorList>
            <person name="Butt M."/>
            <person name="Kim J.M.J."/>
            <person name="Jeon C.O.C."/>
        </authorList>
    </citation>
    <scope>NUCLEOTIDE SEQUENCE [LARGE SCALE GENOMIC DNA]</scope>
    <source>
        <strain evidence="1 2">KJ40-1</strain>
    </source>
</reference>
<name>A0ABT4YQH2_9VIBR</name>
<evidence type="ECO:0008006" key="3">
    <source>
        <dbReference type="Google" id="ProtNLM"/>
    </source>
</evidence>
<evidence type="ECO:0000313" key="1">
    <source>
        <dbReference type="EMBL" id="MDB1123803.1"/>
    </source>
</evidence>